<name>A0A7M7J6Z0_VARDE</name>
<dbReference type="GO" id="GO:0070522">
    <property type="term" value="C:ERCC4-ERCC1 complex"/>
    <property type="evidence" value="ECO:0007669"/>
    <property type="project" value="TreeGrafter"/>
</dbReference>
<dbReference type="OMA" id="PHCVLVH"/>
<proteinExistence type="inferred from homology"/>
<dbReference type="GO" id="GO:0070914">
    <property type="term" value="P:UV-damage excision repair"/>
    <property type="evidence" value="ECO:0007669"/>
    <property type="project" value="TreeGrafter"/>
</dbReference>
<evidence type="ECO:0000259" key="9">
    <source>
        <dbReference type="Pfam" id="PF03834"/>
    </source>
</evidence>
<dbReference type="InterPro" id="IPR011335">
    <property type="entry name" value="Restrct_endonuc-II-like"/>
</dbReference>
<comment type="similarity">
    <text evidence="2">Belongs to the ERCC1/RAD10/SWI10 family.</text>
</comment>
<dbReference type="CDD" id="cd22325">
    <property type="entry name" value="ERCC1_C-like"/>
    <property type="match status" value="1"/>
</dbReference>
<keyword evidence="5" id="KW-0234">DNA repair</keyword>
<evidence type="ECO:0000256" key="4">
    <source>
        <dbReference type="ARBA" id="ARBA00023125"/>
    </source>
</evidence>
<dbReference type="PANTHER" id="PTHR12749:SF0">
    <property type="entry name" value="DNA EXCISION REPAIR PROTEIN ERCC-1"/>
    <property type="match status" value="1"/>
</dbReference>
<keyword evidence="4" id="KW-0238">DNA-binding</keyword>
<dbReference type="InterPro" id="IPR010994">
    <property type="entry name" value="RuvA_2-like"/>
</dbReference>
<dbReference type="CTD" id="2067"/>
<dbReference type="Gene3D" id="3.40.50.10130">
    <property type="match status" value="1"/>
</dbReference>
<dbReference type="FunFam" id="3.40.50.10130:FF:000001">
    <property type="entry name" value="DNA excision repair protein ERCC-1"/>
    <property type="match status" value="1"/>
</dbReference>
<dbReference type="GO" id="GO:0003684">
    <property type="term" value="F:damaged DNA binding"/>
    <property type="evidence" value="ECO:0007669"/>
    <property type="project" value="InterPro"/>
</dbReference>
<evidence type="ECO:0000256" key="5">
    <source>
        <dbReference type="ARBA" id="ARBA00023204"/>
    </source>
</evidence>
<dbReference type="Gene3D" id="1.10.150.20">
    <property type="entry name" value="5' to 3' exonuclease, C-terminal subdomain"/>
    <property type="match status" value="1"/>
</dbReference>
<evidence type="ECO:0000313" key="10">
    <source>
        <dbReference type="EnsemblMetazoa" id="XP_022647704"/>
    </source>
</evidence>
<dbReference type="GO" id="GO:0000110">
    <property type="term" value="C:nucleotide-excision repair factor 1 complex"/>
    <property type="evidence" value="ECO:0007669"/>
    <property type="project" value="TreeGrafter"/>
</dbReference>
<dbReference type="Proteomes" id="UP000594260">
    <property type="component" value="Unplaced"/>
</dbReference>
<sequence length="222" mass="25205">MSREQAQPASISSTATAGTQSSNILVHVRQRNNPVLTFIKKVAYEFRNDLLADFVVGQSSCCLFLSLRYHQTQPQYIVKRLDELQNYFTIRILLVQVDIKDPPPVLREINRMALQARSTLMIGWSPQDIAQYLEYYKLLEHKPADLIKEKIAADPYTRAVTALSSIKSINKPDAIELLENFGSLKKIAEATVEELAVIPGIGERKAKMIFDTFREPFMFAAK</sequence>
<dbReference type="EnsemblMetazoa" id="XM_022791975">
    <property type="protein sequence ID" value="XP_022647710"/>
    <property type="gene ID" value="LOC111244662"/>
</dbReference>
<dbReference type="EnsemblMetazoa" id="XM_022791970">
    <property type="protein sequence ID" value="XP_022647705"/>
    <property type="gene ID" value="LOC111244662"/>
</dbReference>
<dbReference type="FunCoup" id="A0A7M7J6Z0">
    <property type="interactions" value="1025"/>
</dbReference>
<dbReference type="GO" id="GO:0006312">
    <property type="term" value="P:mitotic recombination"/>
    <property type="evidence" value="ECO:0007669"/>
    <property type="project" value="TreeGrafter"/>
</dbReference>
<keyword evidence="3" id="KW-0227">DNA damage</keyword>
<dbReference type="RefSeq" id="XP_022647705.1">
    <property type="nucleotide sequence ID" value="XM_022791970.1"/>
</dbReference>
<evidence type="ECO:0000256" key="3">
    <source>
        <dbReference type="ARBA" id="ARBA00022763"/>
    </source>
</evidence>
<comment type="subcellular location">
    <subcellularLocation>
        <location evidence="1">Nucleus</location>
    </subcellularLocation>
</comment>
<dbReference type="EnsemblMetazoa" id="XM_022791969">
    <property type="protein sequence ID" value="XP_022647704"/>
    <property type="gene ID" value="LOC111244662"/>
</dbReference>
<evidence type="ECO:0000256" key="8">
    <source>
        <dbReference type="ARBA" id="ARBA00071993"/>
    </source>
</evidence>
<protein>
    <recommendedName>
        <fullName evidence="8">DNA excision repair protein ERCC-1</fullName>
    </recommendedName>
</protein>
<dbReference type="RefSeq" id="XP_022647710.1">
    <property type="nucleotide sequence ID" value="XM_022791975.1"/>
</dbReference>
<dbReference type="RefSeq" id="XP_022647708.1">
    <property type="nucleotide sequence ID" value="XM_022791973.1"/>
</dbReference>
<dbReference type="EnsemblMetazoa" id="XM_022791974">
    <property type="protein sequence ID" value="XP_022647709"/>
    <property type="gene ID" value="LOC111244662"/>
</dbReference>
<dbReference type="SUPFAM" id="SSF52980">
    <property type="entry name" value="Restriction endonuclease-like"/>
    <property type="match status" value="1"/>
</dbReference>
<dbReference type="OrthoDB" id="10262814at2759"/>
<dbReference type="GeneID" id="111244662"/>
<organism evidence="10 11">
    <name type="scientific">Varroa destructor</name>
    <name type="common">Honeybee mite</name>
    <dbReference type="NCBI Taxonomy" id="109461"/>
    <lineage>
        <taxon>Eukaryota</taxon>
        <taxon>Metazoa</taxon>
        <taxon>Ecdysozoa</taxon>
        <taxon>Arthropoda</taxon>
        <taxon>Chelicerata</taxon>
        <taxon>Arachnida</taxon>
        <taxon>Acari</taxon>
        <taxon>Parasitiformes</taxon>
        <taxon>Mesostigmata</taxon>
        <taxon>Gamasina</taxon>
        <taxon>Dermanyssoidea</taxon>
        <taxon>Varroidae</taxon>
        <taxon>Varroa</taxon>
    </lineage>
</organism>
<dbReference type="GO" id="GO:0006289">
    <property type="term" value="P:nucleotide-excision repair"/>
    <property type="evidence" value="ECO:0007669"/>
    <property type="project" value="UniProtKB-ARBA"/>
</dbReference>
<keyword evidence="11" id="KW-1185">Reference proteome</keyword>
<dbReference type="KEGG" id="vde:111244662"/>
<dbReference type="EnsemblMetazoa" id="XM_022791971">
    <property type="protein sequence ID" value="XP_022647706"/>
    <property type="gene ID" value="LOC111244662"/>
</dbReference>
<evidence type="ECO:0000256" key="7">
    <source>
        <dbReference type="ARBA" id="ARBA00054210"/>
    </source>
</evidence>
<dbReference type="RefSeq" id="XP_022647706.1">
    <property type="nucleotide sequence ID" value="XM_022791971.1"/>
</dbReference>
<keyword evidence="6" id="KW-0539">Nucleus</keyword>
<dbReference type="InterPro" id="IPR047260">
    <property type="entry name" value="ERCC1-like_central_dom"/>
</dbReference>
<dbReference type="SUPFAM" id="SSF47781">
    <property type="entry name" value="RuvA domain 2-like"/>
    <property type="match status" value="1"/>
</dbReference>
<dbReference type="InParanoid" id="A0A7M7J6Z0"/>
<dbReference type="AlphaFoldDB" id="A0A7M7J6Z0"/>
<dbReference type="FunFam" id="1.10.150.20:FF:000017">
    <property type="entry name" value="DNA excision repair protein ERCC-1"/>
    <property type="match status" value="1"/>
</dbReference>
<dbReference type="NCBIfam" id="TIGR00597">
    <property type="entry name" value="rad10"/>
    <property type="match status" value="1"/>
</dbReference>
<accession>A0A7M7J6Z0</accession>
<comment type="function">
    <text evidence="7">Non-catalytic component of a structure-specific DNA repair endonuclease responsible for the 5'-incision during DNA repair. Responsible, in conjunction with SLX4, for the first step in the repair of interstrand cross-links (ICL). Participates in the processing of anaphase bridge-generating DNA structures, which consist in incompletely processed DNA lesions arising during S or G2 phase, and can result in cytokinesis failure. Also required for homology-directed repair (HDR) of DNA double-strand breaks, in conjunction with SLX4.</text>
</comment>
<dbReference type="GO" id="GO:0006302">
    <property type="term" value="P:double-strand break repair"/>
    <property type="evidence" value="ECO:0007669"/>
    <property type="project" value="UniProtKB-ARBA"/>
</dbReference>
<evidence type="ECO:0000256" key="6">
    <source>
        <dbReference type="ARBA" id="ARBA00023242"/>
    </source>
</evidence>
<dbReference type="RefSeq" id="XP_022647709.1">
    <property type="nucleotide sequence ID" value="XM_022791974.1"/>
</dbReference>
<reference evidence="10" key="1">
    <citation type="submission" date="2021-01" db="UniProtKB">
        <authorList>
            <consortium name="EnsemblMetazoa"/>
        </authorList>
    </citation>
    <scope>IDENTIFICATION</scope>
</reference>
<evidence type="ECO:0000256" key="2">
    <source>
        <dbReference type="ARBA" id="ARBA00008283"/>
    </source>
</evidence>
<dbReference type="Pfam" id="PF03834">
    <property type="entry name" value="Rad10"/>
    <property type="match status" value="1"/>
</dbReference>
<dbReference type="RefSeq" id="XP_022647704.1">
    <property type="nucleotide sequence ID" value="XM_022791969.1"/>
</dbReference>
<dbReference type="EnsemblMetazoa" id="XM_022791973">
    <property type="protein sequence ID" value="XP_022647708"/>
    <property type="gene ID" value="LOC111244662"/>
</dbReference>
<dbReference type="GO" id="GO:0003697">
    <property type="term" value="F:single-stranded DNA binding"/>
    <property type="evidence" value="ECO:0007669"/>
    <property type="project" value="TreeGrafter"/>
</dbReference>
<dbReference type="EnsemblMetazoa" id="XM_022791972">
    <property type="protein sequence ID" value="XP_022647707"/>
    <property type="gene ID" value="LOC111244662"/>
</dbReference>
<feature type="domain" description="ERCC1-like central" evidence="9">
    <location>
        <begin position="23"/>
        <end position="137"/>
    </location>
</feature>
<dbReference type="RefSeq" id="XP_022647707.1">
    <property type="nucleotide sequence ID" value="XM_022791972.1"/>
</dbReference>
<dbReference type="GO" id="GO:0032204">
    <property type="term" value="P:regulation of telomere maintenance"/>
    <property type="evidence" value="ECO:0007669"/>
    <property type="project" value="UniProtKB-ARBA"/>
</dbReference>
<dbReference type="PANTHER" id="PTHR12749">
    <property type="entry name" value="EXCISION REPAIR CROSS-COMPLEMENTING 1 ERCC1"/>
    <property type="match status" value="1"/>
</dbReference>
<evidence type="ECO:0000256" key="1">
    <source>
        <dbReference type="ARBA" id="ARBA00004123"/>
    </source>
</evidence>
<dbReference type="Pfam" id="PF14520">
    <property type="entry name" value="HHH_5"/>
    <property type="match status" value="1"/>
</dbReference>
<dbReference type="InterPro" id="IPR004579">
    <property type="entry name" value="ERCC1/RAD10/SWI10"/>
</dbReference>
<evidence type="ECO:0000313" key="11">
    <source>
        <dbReference type="Proteomes" id="UP000594260"/>
    </source>
</evidence>